<sequence length="561" mass="63337">MTGTESQEAAVVTEVQDHEEELQQPQKHLHRTSFHYQPVKNWMGAPMYYKGYYHVFYQYNSLAAVWGNMSWGHAVSKDLIHWLHLESAMEPGELYDARGVWSGSATIGPDGIPFVLYTGRAEEKLEQMQNMAVPADPSDPLLRKWVKVPQNPILKAHPGVAEHCFRDPSTAWQLSDGGWVVIVGAMVDGAGVALQYRSTDLKQWELEEKWLHSCAKGGMWECVDFFPIDYDMPSDLPDTQKYVFKASVFDETLDYYTIGTYDEVAQKFTPDDPKLDIGCGFRLDYGKYYAAKSFFDPVKNRRIMWAWVHESCTEEMNIRRGWSSLLGIPRTLALDSKTGVNLIQWPIEEVESLRGHKVSQTDVKLDAGAVVEVQGAKGDQLDVEVVFEYPDLSTVGVTDEATLNDEYEGSQGGYARQGIFGPFGLFVLTDENFQEQTALFFYIGCSSNGQWTVRFCNDQSRSSLLPDVDKPICGSSVTVLPTEDFLALRVLVDRSIVECFVQGGRMAVTSRVYPIVAVDNLANLYLFNNGMTPITVRSITAYQMKHVTMHSIMTQRKSNHY</sequence>
<evidence type="ECO:0000259" key="6">
    <source>
        <dbReference type="Pfam" id="PF08244"/>
    </source>
</evidence>
<dbReference type="InterPro" id="IPR013320">
    <property type="entry name" value="ConA-like_dom_sf"/>
</dbReference>
<evidence type="ECO:0000259" key="5">
    <source>
        <dbReference type="Pfam" id="PF00251"/>
    </source>
</evidence>
<dbReference type="EMBL" id="OZ020097">
    <property type="protein sequence ID" value="CAK9269622.1"/>
    <property type="molecule type" value="Genomic_DNA"/>
</dbReference>
<gene>
    <name evidence="7" type="ORF">CSSPJE1EN1_LOCUS15100</name>
</gene>
<name>A0ABP0WW65_9BRYO</name>
<comment type="similarity">
    <text evidence="1 4">Belongs to the glycosyl hydrolase 32 family.</text>
</comment>
<evidence type="ECO:0000256" key="3">
    <source>
        <dbReference type="ARBA" id="ARBA00023295"/>
    </source>
</evidence>
<dbReference type="PANTHER" id="PTHR31953">
    <property type="entry name" value="BETA-FRUCTOFURANOSIDASE, INSOLUBLE ISOENZYME CWINV1-RELATED"/>
    <property type="match status" value="1"/>
</dbReference>
<dbReference type="Gene3D" id="2.115.10.20">
    <property type="entry name" value="Glycosyl hydrolase domain, family 43"/>
    <property type="match status" value="1"/>
</dbReference>
<evidence type="ECO:0000256" key="4">
    <source>
        <dbReference type="RuleBase" id="RU362110"/>
    </source>
</evidence>
<dbReference type="InterPro" id="IPR013148">
    <property type="entry name" value="Glyco_hydro_32_N"/>
</dbReference>
<dbReference type="InterPro" id="IPR050551">
    <property type="entry name" value="Fructan_Metab_Enzymes"/>
</dbReference>
<feature type="domain" description="Glycosyl hydrolase family 32 N-terminal" evidence="5">
    <location>
        <begin position="35"/>
        <end position="346"/>
    </location>
</feature>
<dbReference type="InterPro" id="IPR013189">
    <property type="entry name" value="Glyco_hydro_32_C"/>
</dbReference>
<accession>A0ABP0WW65</accession>
<keyword evidence="3 4" id="KW-0326">Glycosidase</keyword>
<evidence type="ECO:0000313" key="8">
    <source>
        <dbReference type="Proteomes" id="UP001497444"/>
    </source>
</evidence>
<evidence type="ECO:0000256" key="1">
    <source>
        <dbReference type="ARBA" id="ARBA00009902"/>
    </source>
</evidence>
<dbReference type="Proteomes" id="UP001497444">
    <property type="component" value="Chromosome 2"/>
</dbReference>
<protein>
    <submittedName>
        <fullName evidence="7">Uncharacterized protein</fullName>
    </submittedName>
</protein>
<dbReference type="CDD" id="cd18624">
    <property type="entry name" value="GH32_Fruct1-like"/>
    <property type="match status" value="1"/>
</dbReference>
<organism evidence="7 8">
    <name type="scientific">Sphagnum jensenii</name>
    <dbReference type="NCBI Taxonomy" id="128206"/>
    <lineage>
        <taxon>Eukaryota</taxon>
        <taxon>Viridiplantae</taxon>
        <taxon>Streptophyta</taxon>
        <taxon>Embryophyta</taxon>
        <taxon>Bryophyta</taxon>
        <taxon>Sphagnophytina</taxon>
        <taxon>Sphagnopsida</taxon>
        <taxon>Sphagnales</taxon>
        <taxon>Sphagnaceae</taxon>
        <taxon>Sphagnum</taxon>
    </lineage>
</organism>
<keyword evidence="8" id="KW-1185">Reference proteome</keyword>
<proteinExistence type="inferred from homology"/>
<evidence type="ECO:0000313" key="7">
    <source>
        <dbReference type="EMBL" id="CAK9269622.1"/>
    </source>
</evidence>
<dbReference type="Pfam" id="PF00251">
    <property type="entry name" value="Glyco_hydro_32N"/>
    <property type="match status" value="1"/>
</dbReference>
<reference evidence="7 8" key="1">
    <citation type="submission" date="2024-02" db="EMBL/GenBank/DDBJ databases">
        <authorList>
            <consortium name="ELIXIR-Norway"/>
            <consortium name="Elixir Norway"/>
        </authorList>
    </citation>
    <scope>NUCLEOTIDE SEQUENCE [LARGE SCALE GENOMIC DNA]</scope>
</reference>
<dbReference type="SUPFAM" id="SSF75005">
    <property type="entry name" value="Arabinanase/levansucrase/invertase"/>
    <property type="match status" value="1"/>
</dbReference>
<dbReference type="SMART" id="SM00640">
    <property type="entry name" value="Glyco_32"/>
    <property type="match status" value="1"/>
</dbReference>
<dbReference type="InterPro" id="IPR023296">
    <property type="entry name" value="Glyco_hydro_beta-prop_sf"/>
</dbReference>
<keyword evidence="2 4" id="KW-0378">Hydrolase</keyword>
<dbReference type="InterPro" id="IPR001362">
    <property type="entry name" value="Glyco_hydro_32"/>
</dbReference>
<evidence type="ECO:0000256" key="2">
    <source>
        <dbReference type="ARBA" id="ARBA00022801"/>
    </source>
</evidence>
<dbReference type="SUPFAM" id="SSF49899">
    <property type="entry name" value="Concanavalin A-like lectins/glucanases"/>
    <property type="match status" value="1"/>
</dbReference>
<dbReference type="Gene3D" id="2.60.120.560">
    <property type="entry name" value="Exo-inulinase, domain 1"/>
    <property type="match status" value="1"/>
</dbReference>
<feature type="domain" description="Glycosyl hydrolase family 32 C-terminal" evidence="6">
    <location>
        <begin position="349"/>
        <end position="542"/>
    </location>
</feature>
<dbReference type="Pfam" id="PF08244">
    <property type="entry name" value="Glyco_hydro_32C"/>
    <property type="match status" value="1"/>
</dbReference>